<dbReference type="OrthoDB" id="3516995at2759"/>
<proteinExistence type="predicted"/>
<dbReference type="SMR" id="A0A384JTS1"/>
<gene>
    <name evidence="1" type="ORF">BCIN_09g07130</name>
</gene>
<dbReference type="RefSeq" id="XP_024551149.1">
    <property type="nucleotide sequence ID" value="XM_024695355.1"/>
</dbReference>
<organism evidence="1 2">
    <name type="scientific">Botryotinia fuckeliana (strain B05.10)</name>
    <name type="common">Noble rot fungus</name>
    <name type="synonym">Botrytis cinerea</name>
    <dbReference type="NCBI Taxonomy" id="332648"/>
    <lineage>
        <taxon>Eukaryota</taxon>
        <taxon>Fungi</taxon>
        <taxon>Dikarya</taxon>
        <taxon>Ascomycota</taxon>
        <taxon>Pezizomycotina</taxon>
        <taxon>Leotiomycetes</taxon>
        <taxon>Helotiales</taxon>
        <taxon>Sclerotiniaceae</taxon>
        <taxon>Botrytis</taxon>
    </lineage>
</organism>
<dbReference type="AlphaFoldDB" id="A0A384JTS1"/>
<reference evidence="1 2" key="3">
    <citation type="journal article" date="2017" name="Mol. Plant Pathol.">
        <title>A gapless genome sequence of the fungus Botrytis cinerea.</title>
        <authorList>
            <person name="Van Kan J.A."/>
            <person name="Stassen J.H."/>
            <person name="Mosbach A."/>
            <person name="Van Der Lee T.A."/>
            <person name="Faino L."/>
            <person name="Farmer A.D."/>
            <person name="Papasotiriou D.G."/>
            <person name="Zhou S."/>
            <person name="Seidl M.F."/>
            <person name="Cottam E."/>
            <person name="Edel D."/>
            <person name="Hahn M."/>
            <person name="Schwartz D.C."/>
            <person name="Dietrich R.A."/>
            <person name="Widdison S."/>
            <person name="Scalliet G."/>
        </authorList>
    </citation>
    <scope>NUCLEOTIDE SEQUENCE [LARGE SCALE GENOMIC DNA]</scope>
    <source>
        <strain evidence="1 2">B05.10</strain>
    </source>
</reference>
<dbReference type="KEGG" id="bfu:BCIN_09g07130"/>
<name>A0A384JTS1_BOTFB</name>
<dbReference type="Proteomes" id="UP000001798">
    <property type="component" value="Chromosome 9"/>
</dbReference>
<protein>
    <submittedName>
        <fullName evidence="1">Uncharacterized protein</fullName>
    </submittedName>
</protein>
<evidence type="ECO:0000313" key="1">
    <source>
        <dbReference type="EMBL" id="ATZ53969.1"/>
    </source>
</evidence>
<reference evidence="1 2" key="1">
    <citation type="journal article" date="2011" name="PLoS Genet.">
        <title>Genomic analysis of the necrotrophic fungal pathogens Sclerotinia sclerotiorum and Botrytis cinerea.</title>
        <authorList>
            <person name="Amselem J."/>
            <person name="Cuomo C.A."/>
            <person name="van Kan J.A."/>
            <person name="Viaud M."/>
            <person name="Benito E.P."/>
            <person name="Couloux A."/>
            <person name="Coutinho P.M."/>
            <person name="de Vries R.P."/>
            <person name="Dyer P.S."/>
            <person name="Fillinger S."/>
            <person name="Fournier E."/>
            <person name="Gout L."/>
            <person name="Hahn M."/>
            <person name="Kohn L."/>
            <person name="Lapalu N."/>
            <person name="Plummer K.M."/>
            <person name="Pradier J.M."/>
            <person name="Quevillon E."/>
            <person name="Sharon A."/>
            <person name="Simon A."/>
            <person name="ten Have A."/>
            <person name="Tudzynski B."/>
            <person name="Tudzynski P."/>
            <person name="Wincker P."/>
            <person name="Andrew M."/>
            <person name="Anthouard V."/>
            <person name="Beever R.E."/>
            <person name="Beffa R."/>
            <person name="Benoit I."/>
            <person name="Bouzid O."/>
            <person name="Brault B."/>
            <person name="Chen Z."/>
            <person name="Choquer M."/>
            <person name="Collemare J."/>
            <person name="Cotton P."/>
            <person name="Danchin E.G."/>
            <person name="Da Silva C."/>
            <person name="Gautier A."/>
            <person name="Giraud C."/>
            <person name="Giraud T."/>
            <person name="Gonzalez C."/>
            <person name="Grossetete S."/>
            <person name="Guldener U."/>
            <person name="Henrissat B."/>
            <person name="Howlett B.J."/>
            <person name="Kodira C."/>
            <person name="Kretschmer M."/>
            <person name="Lappartient A."/>
            <person name="Leroch M."/>
            <person name="Levis C."/>
            <person name="Mauceli E."/>
            <person name="Neuveglise C."/>
            <person name="Oeser B."/>
            <person name="Pearson M."/>
            <person name="Poulain J."/>
            <person name="Poussereau N."/>
            <person name="Quesneville H."/>
            <person name="Rascle C."/>
            <person name="Schumacher J."/>
            <person name="Segurens B."/>
            <person name="Sexton A."/>
            <person name="Silva E."/>
            <person name="Sirven C."/>
            <person name="Soanes D.M."/>
            <person name="Talbot N.J."/>
            <person name="Templeton M."/>
            <person name="Yandava C."/>
            <person name="Yarden O."/>
            <person name="Zeng Q."/>
            <person name="Rollins J.A."/>
            <person name="Lebrun M.H."/>
            <person name="Dickman M."/>
        </authorList>
    </citation>
    <scope>NUCLEOTIDE SEQUENCE [LARGE SCALE GENOMIC DNA]</scope>
    <source>
        <strain evidence="1 2">B05.10</strain>
    </source>
</reference>
<reference evidence="1 2" key="2">
    <citation type="journal article" date="2012" name="Eukaryot. Cell">
        <title>Genome update of Botrytis cinerea strains B05.10 and T4.</title>
        <authorList>
            <person name="Staats M."/>
            <person name="van Kan J.A."/>
        </authorList>
    </citation>
    <scope>NUCLEOTIDE SEQUENCE [LARGE SCALE GENOMIC DNA]</scope>
    <source>
        <strain evidence="1 2">B05.10</strain>
    </source>
</reference>
<dbReference type="GeneID" id="36394538"/>
<accession>A0A384JTS1</accession>
<evidence type="ECO:0000313" key="2">
    <source>
        <dbReference type="Proteomes" id="UP000001798"/>
    </source>
</evidence>
<keyword evidence="2" id="KW-1185">Reference proteome</keyword>
<dbReference type="VEuPathDB" id="FungiDB:Bcin09g07130"/>
<dbReference type="EMBL" id="CP009813">
    <property type="protein sequence ID" value="ATZ53969.1"/>
    <property type="molecule type" value="Genomic_DNA"/>
</dbReference>
<sequence length="380" mass="41665">MAMFYTDNKFRQQRVTDLVNQSVMIQDEMKRVDAKWKDNDIRAYDYLKKVSKAAGYPTPQDYITAAMDRLPEKEKLEWYRKRDEAVKLSEDMKIAFDVAGGVFALAVLGRLGTTERGLALLGSMVRYSGLRVLANVVARGAAELGPLAANAIKLITECFKSSAAEVSAARDAGLVGDAAQEAKLFIEAAESGISIEKGVGGAAEVAAEGSEAAAEGTQVVGRGMRYFKIAGNSLSVAAALVTVGVLISDAVEGARQKAELEKKTLEYLAKRFSIKQGAMRLDQAFTNFLDMTKLIVKEDALNELVADGTMTESKKEEKMKALVQDMVSGYKESFTIIEDQTILDQLKSIDTTMNSWTDEDKGLKEIKQWLRDHPADQSEK</sequence>